<keyword evidence="3" id="KW-1185">Reference proteome</keyword>
<protein>
    <submittedName>
        <fullName evidence="2">Uncharacterized protein</fullName>
    </submittedName>
</protein>
<feature type="chain" id="PRO_5014691176" evidence="1">
    <location>
        <begin position="26"/>
        <end position="64"/>
    </location>
</feature>
<gene>
    <name evidence="2" type="ORF">ATK86_3460</name>
</gene>
<organism evidence="2 3">
    <name type="scientific">Nocardia fluminea</name>
    <dbReference type="NCBI Taxonomy" id="134984"/>
    <lineage>
        <taxon>Bacteria</taxon>
        <taxon>Bacillati</taxon>
        <taxon>Actinomycetota</taxon>
        <taxon>Actinomycetes</taxon>
        <taxon>Mycobacteriales</taxon>
        <taxon>Nocardiaceae</taxon>
        <taxon>Nocardia</taxon>
    </lineage>
</organism>
<keyword evidence="1" id="KW-0732">Signal</keyword>
<sequence>MKRILAGALVAAALSVAAPLGTAQAASLPVADSGSSSIGCTSDTSPCALRSLFDLFTALYTGSA</sequence>
<reference evidence="2 3" key="1">
    <citation type="submission" date="2017-12" db="EMBL/GenBank/DDBJ databases">
        <title>Sequencing the genomes of 1000 Actinobacteria strains.</title>
        <authorList>
            <person name="Klenk H.-P."/>
        </authorList>
    </citation>
    <scope>NUCLEOTIDE SEQUENCE [LARGE SCALE GENOMIC DNA]</scope>
    <source>
        <strain evidence="2 3">DSM 44489</strain>
    </source>
</reference>
<dbReference type="RefSeq" id="WP_101465401.1">
    <property type="nucleotide sequence ID" value="NZ_PJMW01000002.1"/>
</dbReference>
<proteinExistence type="predicted"/>
<evidence type="ECO:0000313" key="2">
    <source>
        <dbReference type="EMBL" id="PKV79074.1"/>
    </source>
</evidence>
<accession>A0A2N3VBR6</accession>
<dbReference type="AlphaFoldDB" id="A0A2N3VBR6"/>
<evidence type="ECO:0000256" key="1">
    <source>
        <dbReference type="SAM" id="SignalP"/>
    </source>
</evidence>
<evidence type="ECO:0000313" key="3">
    <source>
        <dbReference type="Proteomes" id="UP000233766"/>
    </source>
</evidence>
<comment type="caution">
    <text evidence="2">The sequence shown here is derived from an EMBL/GenBank/DDBJ whole genome shotgun (WGS) entry which is preliminary data.</text>
</comment>
<dbReference type="OrthoDB" id="9429656at2"/>
<dbReference type="EMBL" id="PJMW01000002">
    <property type="protein sequence ID" value="PKV79074.1"/>
    <property type="molecule type" value="Genomic_DNA"/>
</dbReference>
<dbReference type="Proteomes" id="UP000233766">
    <property type="component" value="Unassembled WGS sequence"/>
</dbReference>
<feature type="signal peptide" evidence="1">
    <location>
        <begin position="1"/>
        <end position="25"/>
    </location>
</feature>
<name>A0A2N3VBR6_9NOCA</name>